<dbReference type="STRING" id="1590841.A0A2R6RGK8"/>
<evidence type="ECO:0000256" key="5">
    <source>
        <dbReference type="ARBA" id="ARBA00022692"/>
    </source>
</evidence>
<dbReference type="GO" id="GO:0009706">
    <property type="term" value="C:chloroplast inner membrane"/>
    <property type="evidence" value="ECO:0007669"/>
    <property type="project" value="TreeGrafter"/>
</dbReference>
<evidence type="ECO:0000256" key="1">
    <source>
        <dbReference type="ARBA" id="ARBA00004508"/>
    </source>
</evidence>
<evidence type="ECO:0000256" key="2">
    <source>
        <dbReference type="ARBA" id="ARBA00010793"/>
    </source>
</evidence>
<evidence type="ECO:0000256" key="4">
    <source>
        <dbReference type="ARBA" id="ARBA00022640"/>
    </source>
</evidence>
<evidence type="ECO:0000256" key="8">
    <source>
        <dbReference type="ARBA" id="ARBA00023136"/>
    </source>
</evidence>
<dbReference type="Pfam" id="PF11891">
    <property type="entry name" value="RETICULATA-like"/>
    <property type="match status" value="1"/>
</dbReference>
<keyword evidence="11" id="KW-1185">Reference proteome</keyword>
<evidence type="ECO:0000256" key="7">
    <source>
        <dbReference type="ARBA" id="ARBA00022989"/>
    </source>
</evidence>
<dbReference type="AlphaFoldDB" id="A0A2R6RGK8"/>
<reference evidence="11" key="2">
    <citation type="journal article" date="2018" name="BMC Genomics">
        <title>A manually annotated Actinidia chinensis var. chinensis (kiwifruit) genome highlights the challenges associated with draft genomes and gene prediction in plants.</title>
        <authorList>
            <person name="Pilkington S.M."/>
            <person name="Crowhurst R."/>
            <person name="Hilario E."/>
            <person name="Nardozza S."/>
            <person name="Fraser L."/>
            <person name="Peng Y."/>
            <person name="Gunaseelan K."/>
            <person name="Simpson R."/>
            <person name="Tahir J."/>
            <person name="Deroles S.C."/>
            <person name="Templeton K."/>
            <person name="Luo Z."/>
            <person name="Davy M."/>
            <person name="Cheng C."/>
            <person name="McNeilage M."/>
            <person name="Scaglione D."/>
            <person name="Liu Y."/>
            <person name="Zhang Q."/>
            <person name="Datson P."/>
            <person name="De Silva N."/>
            <person name="Gardiner S.E."/>
            <person name="Bassett H."/>
            <person name="Chagne D."/>
            <person name="McCallum J."/>
            <person name="Dzierzon H."/>
            <person name="Deng C."/>
            <person name="Wang Y.Y."/>
            <person name="Barron L."/>
            <person name="Manako K."/>
            <person name="Bowen J."/>
            <person name="Foster T.M."/>
            <person name="Erridge Z.A."/>
            <person name="Tiffin H."/>
            <person name="Waite C.N."/>
            <person name="Davies K.M."/>
            <person name="Grierson E.P."/>
            <person name="Laing W.A."/>
            <person name="Kirk R."/>
            <person name="Chen X."/>
            <person name="Wood M."/>
            <person name="Montefiori M."/>
            <person name="Brummell D.A."/>
            <person name="Schwinn K.E."/>
            <person name="Catanach A."/>
            <person name="Fullerton C."/>
            <person name="Li D."/>
            <person name="Meiyalaghan S."/>
            <person name="Nieuwenhuizen N."/>
            <person name="Read N."/>
            <person name="Prakash R."/>
            <person name="Hunter D."/>
            <person name="Zhang H."/>
            <person name="McKenzie M."/>
            <person name="Knabel M."/>
            <person name="Harris A."/>
            <person name="Allan A.C."/>
            <person name="Gleave A."/>
            <person name="Chen A."/>
            <person name="Janssen B.J."/>
            <person name="Plunkett B."/>
            <person name="Ampomah-Dwamena C."/>
            <person name="Voogd C."/>
            <person name="Leif D."/>
            <person name="Lafferty D."/>
            <person name="Souleyre E.J.F."/>
            <person name="Varkonyi-Gasic E."/>
            <person name="Gambi F."/>
            <person name="Hanley J."/>
            <person name="Yao J.L."/>
            <person name="Cheung J."/>
            <person name="David K.M."/>
            <person name="Warren B."/>
            <person name="Marsh K."/>
            <person name="Snowden K.C."/>
            <person name="Lin-Wang K."/>
            <person name="Brian L."/>
            <person name="Martinez-Sanchez M."/>
            <person name="Wang M."/>
            <person name="Ileperuma N."/>
            <person name="Macnee N."/>
            <person name="Campin R."/>
            <person name="McAtee P."/>
            <person name="Drummond R.S.M."/>
            <person name="Espley R.V."/>
            <person name="Ireland H.S."/>
            <person name="Wu R."/>
            <person name="Atkinson R.G."/>
            <person name="Karunairetnam S."/>
            <person name="Bulley S."/>
            <person name="Chunkath S."/>
            <person name="Hanley Z."/>
            <person name="Storey R."/>
            <person name="Thrimawithana A.H."/>
            <person name="Thomson S."/>
            <person name="David C."/>
            <person name="Testolin R."/>
            <person name="Huang H."/>
            <person name="Hellens R.P."/>
            <person name="Schaffer R.J."/>
        </authorList>
    </citation>
    <scope>NUCLEOTIDE SEQUENCE [LARGE SCALE GENOMIC DNA]</scope>
    <source>
        <strain evidence="11">cv. Red5</strain>
    </source>
</reference>
<dbReference type="OrthoDB" id="513951at2759"/>
<dbReference type="InterPro" id="IPR021825">
    <property type="entry name" value="RETICULATA-related"/>
</dbReference>
<evidence type="ECO:0000256" key="9">
    <source>
        <dbReference type="SAM" id="MobiDB-lite"/>
    </source>
</evidence>
<evidence type="ECO:0000256" key="3">
    <source>
        <dbReference type="ARBA" id="ARBA00022528"/>
    </source>
</evidence>
<evidence type="ECO:0000313" key="10">
    <source>
        <dbReference type="EMBL" id="PSS29165.1"/>
    </source>
</evidence>
<dbReference type="EMBL" id="NKQK01000006">
    <property type="protein sequence ID" value="PSS29165.1"/>
    <property type="molecule type" value="Genomic_DNA"/>
</dbReference>
<dbReference type="PANTHER" id="PTHR31038">
    <property type="entry name" value="EXPRESSED PROTEIN-RELATED"/>
    <property type="match status" value="1"/>
</dbReference>
<evidence type="ECO:0000313" key="11">
    <source>
        <dbReference type="Proteomes" id="UP000241394"/>
    </source>
</evidence>
<proteinExistence type="inferred from homology"/>
<keyword evidence="3" id="KW-0150">Chloroplast</keyword>
<keyword evidence="7" id="KW-1133">Transmembrane helix</keyword>
<gene>
    <name evidence="10" type="ORF">CEY00_Acc06725</name>
</gene>
<feature type="compositionally biased region" description="Basic residues" evidence="9">
    <location>
        <begin position="466"/>
        <end position="480"/>
    </location>
</feature>
<evidence type="ECO:0000256" key="6">
    <source>
        <dbReference type="ARBA" id="ARBA00022946"/>
    </source>
</evidence>
<protein>
    <submittedName>
        <fullName evidence="10">Protein RETICULATA-RELATED 6 like</fullName>
    </submittedName>
</protein>
<dbReference type="OMA" id="HTVFQTA"/>
<dbReference type="PANTHER" id="PTHR31038:SF2">
    <property type="entry name" value="PROTEIN RETICULATA-RELATED 1, CHLOROPLASTIC"/>
    <property type="match status" value="1"/>
</dbReference>
<dbReference type="Gramene" id="PSS29165">
    <property type="protein sequence ID" value="PSS29165"/>
    <property type="gene ID" value="CEY00_Acc06725"/>
</dbReference>
<comment type="subcellular location">
    <subcellularLocation>
        <location evidence="1">Plastid</location>
        <location evidence="1">Chloroplast membrane</location>
        <topology evidence="1">Multi-pass membrane protein</topology>
    </subcellularLocation>
</comment>
<dbReference type="Proteomes" id="UP000241394">
    <property type="component" value="Chromosome LG6"/>
</dbReference>
<comment type="similarity">
    <text evidence="2">Belongs to the RETICULATA family.</text>
</comment>
<feature type="compositionally biased region" description="Acidic residues" evidence="9">
    <location>
        <begin position="148"/>
        <end position="166"/>
    </location>
</feature>
<accession>A0A2R6RGK8</accession>
<keyword evidence="8" id="KW-0472">Membrane</keyword>
<dbReference type="InParanoid" id="A0A2R6RGK8"/>
<keyword evidence="5" id="KW-0812">Transmembrane</keyword>
<organism evidence="10 11">
    <name type="scientific">Actinidia chinensis var. chinensis</name>
    <name type="common">Chinese soft-hair kiwi</name>
    <dbReference type="NCBI Taxonomy" id="1590841"/>
    <lineage>
        <taxon>Eukaryota</taxon>
        <taxon>Viridiplantae</taxon>
        <taxon>Streptophyta</taxon>
        <taxon>Embryophyta</taxon>
        <taxon>Tracheophyta</taxon>
        <taxon>Spermatophyta</taxon>
        <taxon>Magnoliopsida</taxon>
        <taxon>eudicotyledons</taxon>
        <taxon>Gunneridae</taxon>
        <taxon>Pentapetalae</taxon>
        <taxon>asterids</taxon>
        <taxon>Ericales</taxon>
        <taxon>Actinidiaceae</taxon>
        <taxon>Actinidia</taxon>
    </lineage>
</organism>
<name>A0A2R6RGK8_ACTCC</name>
<dbReference type="GO" id="GO:0099402">
    <property type="term" value="P:plant organ development"/>
    <property type="evidence" value="ECO:0007669"/>
    <property type="project" value="TreeGrafter"/>
</dbReference>
<feature type="region of interest" description="Disordered" evidence="9">
    <location>
        <begin position="454"/>
        <end position="480"/>
    </location>
</feature>
<comment type="caution">
    <text evidence="10">The sequence shown here is derived from an EMBL/GenBank/DDBJ whole genome shotgun (WGS) entry which is preliminary data.</text>
</comment>
<keyword evidence="6" id="KW-0809">Transit peptide</keyword>
<reference evidence="10 11" key="1">
    <citation type="submission" date="2017-07" db="EMBL/GenBank/DDBJ databases">
        <title>An improved, manually edited Actinidia chinensis var. chinensis (kiwifruit) genome highlights the challenges associated with draft genomes and gene prediction in plants.</title>
        <authorList>
            <person name="Pilkington S."/>
            <person name="Crowhurst R."/>
            <person name="Hilario E."/>
            <person name="Nardozza S."/>
            <person name="Fraser L."/>
            <person name="Peng Y."/>
            <person name="Gunaseelan K."/>
            <person name="Simpson R."/>
            <person name="Tahir J."/>
            <person name="Deroles S."/>
            <person name="Templeton K."/>
            <person name="Luo Z."/>
            <person name="Davy M."/>
            <person name="Cheng C."/>
            <person name="Mcneilage M."/>
            <person name="Scaglione D."/>
            <person name="Liu Y."/>
            <person name="Zhang Q."/>
            <person name="Datson P."/>
            <person name="De Silva N."/>
            <person name="Gardiner S."/>
            <person name="Bassett H."/>
            <person name="Chagne D."/>
            <person name="Mccallum J."/>
            <person name="Dzierzon H."/>
            <person name="Deng C."/>
            <person name="Wang Y.-Y."/>
            <person name="Barron N."/>
            <person name="Manako K."/>
            <person name="Bowen J."/>
            <person name="Foster T."/>
            <person name="Erridge Z."/>
            <person name="Tiffin H."/>
            <person name="Waite C."/>
            <person name="Davies K."/>
            <person name="Grierson E."/>
            <person name="Laing W."/>
            <person name="Kirk R."/>
            <person name="Chen X."/>
            <person name="Wood M."/>
            <person name="Montefiori M."/>
            <person name="Brummell D."/>
            <person name="Schwinn K."/>
            <person name="Catanach A."/>
            <person name="Fullerton C."/>
            <person name="Li D."/>
            <person name="Meiyalaghan S."/>
            <person name="Nieuwenhuizen N."/>
            <person name="Read N."/>
            <person name="Prakash R."/>
            <person name="Hunter D."/>
            <person name="Zhang H."/>
            <person name="Mckenzie M."/>
            <person name="Knabel M."/>
            <person name="Harris A."/>
            <person name="Allan A."/>
            <person name="Chen A."/>
            <person name="Janssen B."/>
            <person name="Plunkett B."/>
            <person name="Dwamena C."/>
            <person name="Voogd C."/>
            <person name="Leif D."/>
            <person name="Lafferty D."/>
            <person name="Souleyre E."/>
            <person name="Varkonyi-Gasic E."/>
            <person name="Gambi F."/>
            <person name="Hanley J."/>
            <person name="Yao J.-L."/>
            <person name="Cheung J."/>
            <person name="David K."/>
            <person name="Warren B."/>
            <person name="Marsh K."/>
            <person name="Snowden K."/>
            <person name="Lin-Wang K."/>
            <person name="Brian L."/>
            <person name="Martinez-Sanchez M."/>
            <person name="Wang M."/>
            <person name="Ileperuma N."/>
            <person name="Macnee N."/>
            <person name="Campin R."/>
            <person name="Mcatee P."/>
            <person name="Drummond R."/>
            <person name="Espley R."/>
            <person name="Ireland H."/>
            <person name="Wu R."/>
            <person name="Atkinson R."/>
            <person name="Karunairetnam S."/>
            <person name="Bulley S."/>
            <person name="Chunkath S."/>
            <person name="Hanley Z."/>
            <person name="Storey R."/>
            <person name="Thrimawithana A."/>
            <person name="Thomson S."/>
            <person name="David C."/>
            <person name="Testolin R."/>
        </authorList>
    </citation>
    <scope>NUCLEOTIDE SEQUENCE [LARGE SCALE GENOMIC DNA]</scope>
    <source>
        <strain evidence="11">cv. Red5</strain>
        <tissue evidence="10">Young leaf</tissue>
    </source>
</reference>
<keyword evidence="4" id="KW-0934">Plastid</keyword>
<sequence length="480" mass="52214">MTHSAFRTAQIMPINSQIIPTAKFLSPQTLFPVHSPVHRLPPVYGKRRKGLAVQASSAAAEAVGGAVAGLERCFSAPPLSDSPSPSPSAAYVPVMKVGDEFGASRAVVTLEKSKAATSKQTVTKPPDLSTGDGGGDIGKIMNFGGGDGGDDDGDDDDYFDDFDDGEEGDEGGWFRRRIVLQELFDHKFVDAVLNEWQRTMMDLPAGLRQAYEMGLVSSAQMVKFLAINARPTTTRFISRALPQGISRAFIGRMIADPAFLYRLLLEQAATIGCSVWWEVKNRKERIKQEWDLALINVLTVTACNAIVVWSLAPCRSYGNTFQFDLQNTLQKLPNNIFEKSYPMREFDLQKRIHSFLYKAAELCMVGSIAGAAQGALSNLSAGKKEGRLLNVQLGETSRMAWLGVEVDPLAHSDAVLKAYNRSSQPASQSSSNWFISKNAIVSGLGLLGIKQGQGDSVAEGEAPPPKARRKRIVKRKVTTS</sequence>
<feature type="region of interest" description="Disordered" evidence="9">
    <location>
        <begin position="114"/>
        <end position="166"/>
    </location>
</feature>
<feature type="compositionally biased region" description="Gly residues" evidence="9">
    <location>
        <begin position="131"/>
        <end position="147"/>
    </location>
</feature>